<keyword evidence="4" id="KW-1185">Reference proteome</keyword>
<dbReference type="AlphaFoldDB" id="A0A154PQD9"/>
<sequence length="852" mass="96815">MSTEPGSFSSNGSMIVVSNRLPFVLKRNEVTGQLERKARKMPKEPQSLQFNEETSESNDLFCQLFFEFYCLLLYVLCDKNYGSTEASQLSQMCNVDAAKVRNFFVTLTFLKARNKKLVFHKTQQIVSTMEVHVFVLSSAGGLVTAVAPVVISGNGVWVGWPGMHMENPDEPIPESDPNDRTPTAGLLSRKVVAVHVEPLVFDSYYNGCCNGTFWPLFHSMPDRATFIAEHWRAYSVVNEEFAAKTVRALEQIHKEQENQSNGTPLVWVHDYHLMLAANWIRQAADEKNLRLKLGFFLHIPFPPWDIFRLFPWADEILQGMLGLIARICWWSTVEEPYASDRFQSAFSVDRLDYTKGLVHRLKAFEMLLEKHPEHREQVTMLQIAVPSRTDVREYQDLKLEMDQLIGRINGRFTTPNWSPIRYIYGCVSQNELAAFYRDAAVALVTPLRDGMNLVAKEFVACQINTPPGVLIVSPFAGAGEMMHEALICNPYEIDEAAEVIHRALTMPEDERTLRMNYLRRRERIYDVNYWMKSFLQVMGSLEEHDSVGATTMQPVTMDDFDDYLSKYIGDNHKLALLLDYDGTLAPIATHPDLAILPLETKNVLQRLSNMSDVYIAIISGRNVNNVKSMVGIEGITYAGNHGLEILHPDGSKFVHPMPAELEGKVANLMQTLQDQLCRDGAWVENKGALLTFHYRETPMERRPEMIEQAKKIIQDAGFKACSAHCAIEAKPPVEWNKGRASIYILRTAFGVDWSERIRIIYAGDDVTDEDAMRALKGMAATFRVASSHIIRTSAERRLPSTDSVLTMLKWVERHLSRRKPRNSTDIPSRFRRSSAGITMEMSYTPSNTTLES</sequence>
<dbReference type="InterPro" id="IPR036412">
    <property type="entry name" value="HAD-like_sf"/>
</dbReference>
<dbReference type="InterPro" id="IPR006379">
    <property type="entry name" value="HAD-SF_hydro_IIB"/>
</dbReference>
<name>A0A154PQD9_DUFNO</name>
<dbReference type="CDD" id="cd03788">
    <property type="entry name" value="GT20_TPS"/>
    <property type="match status" value="1"/>
</dbReference>
<dbReference type="InterPro" id="IPR001830">
    <property type="entry name" value="Glyco_trans_20"/>
</dbReference>
<dbReference type="SUPFAM" id="SSF53756">
    <property type="entry name" value="UDP-Glycosyltransferase/glycogen phosphorylase"/>
    <property type="match status" value="1"/>
</dbReference>
<accession>A0A154PQD9</accession>
<comment type="similarity">
    <text evidence="1">In the N-terminal section; belongs to the glycosyltransferase 20 family.</text>
</comment>
<dbReference type="SUPFAM" id="SSF56784">
    <property type="entry name" value="HAD-like"/>
    <property type="match status" value="1"/>
</dbReference>
<dbReference type="InterPro" id="IPR003337">
    <property type="entry name" value="Trehalose_PPase"/>
</dbReference>
<dbReference type="FunFam" id="3.40.50.1000:FF:000324">
    <property type="entry name" value="Putative Alpha,alpha-trehalose-phosphate synthase"/>
    <property type="match status" value="1"/>
</dbReference>
<protein>
    <submittedName>
        <fullName evidence="3">Alpha,alpha-trehalose-phosphate synthase [UDP-forming] A</fullName>
    </submittedName>
</protein>
<evidence type="ECO:0000256" key="1">
    <source>
        <dbReference type="ARBA" id="ARBA00005409"/>
    </source>
</evidence>
<dbReference type="FunFam" id="3.40.50.2000:FF:000113">
    <property type="entry name" value="Alpha,alpha-trehalose-phosphate synthase"/>
    <property type="match status" value="1"/>
</dbReference>
<dbReference type="Proteomes" id="UP000076502">
    <property type="component" value="Unassembled WGS sequence"/>
</dbReference>
<proteinExistence type="inferred from homology"/>
<dbReference type="GO" id="GO:0004805">
    <property type="term" value="F:trehalose-phosphatase activity"/>
    <property type="evidence" value="ECO:0007669"/>
    <property type="project" value="TreeGrafter"/>
</dbReference>
<comment type="similarity">
    <text evidence="2">In the C-terminal section; belongs to the trehalose phosphatase family.</text>
</comment>
<dbReference type="Pfam" id="PF00982">
    <property type="entry name" value="Glyco_transf_20"/>
    <property type="match status" value="2"/>
</dbReference>
<dbReference type="OrthoDB" id="755951at2759"/>
<dbReference type="Gene3D" id="3.40.50.2000">
    <property type="entry name" value="Glycogen Phosphorylase B"/>
    <property type="match status" value="3"/>
</dbReference>
<dbReference type="NCBIfam" id="TIGR01484">
    <property type="entry name" value="HAD-SF-IIB"/>
    <property type="match status" value="1"/>
</dbReference>
<dbReference type="Gene3D" id="3.30.70.1020">
    <property type="entry name" value="Trehalose-6-phosphate phosphatase related protein, domain 2"/>
    <property type="match status" value="1"/>
</dbReference>
<dbReference type="STRING" id="178035.A0A154PQD9"/>
<dbReference type="GO" id="GO:0005829">
    <property type="term" value="C:cytosol"/>
    <property type="evidence" value="ECO:0007669"/>
    <property type="project" value="TreeGrafter"/>
</dbReference>
<dbReference type="EMBL" id="KQ435026">
    <property type="protein sequence ID" value="KZC13947.1"/>
    <property type="molecule type" value="Genomic_DNA"/>
</dbReference>
<evidence type="ECO:0000313" key="4">
    <source>
        <dbReference type="Proteomes" id="UP000076502"/>
    </source>
</evidence>
<dbReference type="GO" id="GO:0005992">
    <property type="term" value="P:trehalose biosynthetic process"/>
    <property type="evidence" value="ECO:0007669"/>
    <property type="project" value="InterPro"/>
</dbReference>
<evidence type="ECO:0000256" key="2">
    <source>
        <dbReference type="ARBA" id="ARBA00006330"/>
    </source>
</evidence>
<dbReference type="NCBIfam" id="TIGR00685">
    <property type="entry name" value="T6PP"/>
    <property type="match status" value="1"/>
</dbReference>
<evidence type="ECO:0000313" key="3">
    <source>
        <dbReference type="EMBL" id="KZC13947.1"/>
    </source>
</evidence>
<dbReference type="InterPro" id="IPR023214">
    <property type="entry name" value="HAD_sf"/>
</dbReference>
<dbReference type="Gene3D" id="3.40.50.1000">
    <property type="entry name" value="HAD superfamily/HAD-like"/>
    <property type="match status" value="1"/>
</dbReference>
<gene>
    <name evidence="3" type="ORF">WN55_06298</name>
</gene>
<organism evidence="3 4">
    <name type="scientific">Dufourea novaeangliae</name>
    <name type="common">Sweat bee</name>
    <dbReference type="NCBI Taxonomy" id="178035"/>
    <lineage>
        <taxon>Eukaryota</taxon>
        <taxon>Metazoa</taxon>
        <taxon>Ecdysozoa</taxon>
        <taxon>Arthropoda</taxon>
        <taxon>Hexapoda</taxon>
        <taxon>Insecta</taxon>
        <taxon>Pterygota</taxon>
        <taxon>Neoptera</taxon>
        <taxon>Endopterygota</taxon>
        <taxon>Hymenoptera</taxon>
        <taxon>Apocrita</taxon>
        <taxon>Aculeata</taxon>
        <taxon>Apoidea</taxon>
        <taxon>Anthophila</taxon>
        <taxon>Halictidae</taxon>
        <taxon>Rophitinae</taxon>
        <taxon>Dufourea</taxon>
    </lineage>
</organism>
<dbReference type="GO" id="GO:0003825">
    <property type="term" value="F:alpha,alpha-trehalose-phosphate synthase (UDP-forming) activity"/>
    <property type="evidence" value="ECO:0007669"/>
    <property type="project" value="TreeGrafter"/>
</dbReference>
<dbReference type="CDD" id="cd01627">
    <property type="entry name" value="HAD_TPP"/>
    <property type="match status" value="1"/>
</dbReference>
<dbReference type="Pfam" id="PF02358">
    <property type="entry name" value="Trehalose_PPase"/>
    <property type="match status" value="1"/>
</dbReference>
<dbReference type="PANTHER" id="PTHR10788:SF106">
    <property type="entry name" value="BCDNA.GH08860"/>
    <property type="match status" value="1"/>
</dbReference>
<reference evidence="3 4" key="1">
    <citation type="submission" date="2015-07" db="EMBL/GenBank/DDBJ databases">
        <title>The genome of Dufourea novaeangliae.</title>
        <authorList>
            <person name="Pan H."/>
            <person name="Kapheim K."/>
        </authorList>
    </citation>
    <scope>NUCLEOTIDE SEQUENCE [LARGE SCALE GENOMIC DNA]</scope>
    <source>
        <strain evidence="3">0120121106</strain>
        <tissue evidence="3">Whole body</tissue>
    </source>
</reference>
<dbReference type="FunFam" id="3.40.50.2000:FF:000150">
    <property type="entry name" value="Trehalose-6-phosphate synthase"/>
    <property type="match status" value="1"/>
</dbReference>
<dbReference type="PANTHER" id="PTHR10788">
    <property type="entry name" value="TREHALOSE-6-PHOSPHATE SYNTHASE"/>
    <property type="match status" value="1"/>
</dbReference>